<dbReference type="Proteomes" id="UP000295689">
    <property type="component" value="Unassembled WGS sequence"/>
</dbReference>
<comment type="caution">
    <text evidence="1">The sequence shown here is derived from an EMBL/GenBank/DDBJ whole genome shotgun (WGS) entry which is preliminary data.</text>
</comment>
<organism evidence="1 2">
    <name type="scientific">Mesobacillus foraminis</name>
    <dbReference type="NCBI Taxonomy" id="279826"/>
    <lineage>
        <taxon>Bacteria</taxon>
        <taxon>Bacillati</taxon>
        <taxon>Bacillota</taxon>
        <taxon>Bacilli</taxon>
        <taxon>Bacillales</taxon>
        <taxon>Bacillaceae</taxon>
        <taxon>Mesobacillus</taxon>
    </lineage>
</organism>
<dbReference type="RefSeq" id="WP_132003847.1">
    <property type="nucleotide sequence ID" value="NZ_JABUHM010000009.1"/>
</dbReference>
<accession>A0A4R2BFX8</accession>
<name>A0A4R2BFX8_9BACI</name>
<sequence length="88" mass="10350">MTKEEVVHLFVLIEMVYPYCVPKSETVSHWFDHCRQLDFVKVIANLKRHMKRSPYPPAFIELAEFSSRAGTENCIASWMEEYEPRKGA</sequence>
<dbReference type="EMBL" id="SLVV01000004">
    <property type="protein sequence ID" value="TCN25911.1"/>
    <property type="molecule type" value="Genomic_DNA"/>
</dbReference>
<proteinExistence type="predicted"/>
<dbReference type="Gene3D" id="1.10.8.200">
    <property type="entry name" value="Replisome organizer (g39p helicase loader/inhibitor protein)"/>
    <property type="match status" value="1"/>
</dbReference>
<evidence type="ECO:0000313" key="1">
    <source>
        <dbReference type="EMBL" id="TCN25911.1"/>
    </source>
</evidence>
<gene>
    <name evidence="1" type="ORF">EV146_10416</name>
</gene>
<evidence type="ECO:0000313" key="2">
    <source>
        <dbReference type="Proteomes" id="UP000295689"/>
    </source>
</evidence>
<keyword evidence="2" id="KW-1185">Reference proteome</keyword>
<reference evidence="1 2" key="1">
    <citation type="journal article" date="2015" name="Stand. Genomic Sci.">
        <title>Genomic Encyclopedia of Bacterial and Archaeal Type Strains, Phase III: the genomes of soil and plant-associated and newly described type strains.</title>
        <authorList>
            <person name="Whitman W.B."/>
            <person name="Woyke T."/>
            <person name="Klenk H.P."/>
            <person name="Zhou Y."/>
            <person name="Lilburn T.G."/>
            <person name="Beck B.J."/>
            <person name="De Vos P."/>
            <person name="Vandamme P."/>
            <person name="Eisen J.A."/>
            <person name="Garrity G."/>
            <person name="Hugenholtz P."/>
            <person name="Kyrpides N.C."/>
        </authorList>
    </citation>
    <scope>NUCLEOTIDE SEQUENCE [LARGE SCALE GENOMIC DNA]</scope>
    <source>
        <strain evidence="1 2">CV53</strain>
    </source>
</reference>
<protein>
    <submittedName>
        <fullName evidence="1">Loader and inhibitor of G40P protein</fullName>
    </submittedName>
</protein>
<dbReference type="AlphaFoldDB" id="A0A4R2BFX8"/>